<name>A0A1B2HFJ3_9PSEU</name>
<evidence type="ECO:0000313" key="2">
    <source>
        <dbReference type="Proteomes" id="UP000093053"/>
    </source>
</evidence>
<dbReference type="STRING" id="1586287.BBK82_10740"/>
<keyword evidence="2" id="KW-1185">Reference proteome</keyword>
<organism evidence="1 2">
    <name type="scientific">Lentzea guizhouensis</name>
    <dbReference type="NCBI Taxonomy" id="1586287"/>
    <lineage>
        <taxon>Bacteria</taxon>
        <taxon>Bacillati</taxon>
        <taxon>Actinomycetota</taxon>
        <taxon>Actinomycetes</taxon>
        <taxon>Pseudonocardiales</taxon>
        <taxon>Pseudonocardiaceae</taxon>
        <taxon>Lentzea</taxon>
    </lineage>
</organism>
<sequence length="111" mass="12806">MRVQLPHIVTFVDPLEGEDQYGNPSPALFYGPGAPRRDVRGYMQPHTGSEPVEAGRQPVISRWRLFTYAPVGPRDQVEWRGRTFRIDGMPEVWEPAFGRPRFWVRLVEVEG</sequence>
<dbReference type="Proteomes" id="UP000093053">
    <property type="component" value="Chromosome"/>
</dbReference>
<proteinExistence type="predicted"/>
<protein>
    <recommendedName>
        <fullName evidence="3">Phage head-tail adapter protein</fullName>
    </recommendedName>
</protein>
<accession>A0A1B2HFJ3</accession>
<gene>
    <name evidence="1" type="ORF">BBK82_10740</name>
</gene>
<reference evidence="1 2" key="1">
    <citation type="submission" date="2016-07" db="EMBL/GenBank/DDBJ databases">
        <title>Complete genome sequence of the Lentzea guizhouensis DHS C013.</title>
        <authorList>
            <person name="Cao C."/>
        </authorList>
    </citation>
    <scope>NUCLEOTIDE SEQUENCE [LARGE SCALE GENOMIC DNA]</scope>
    <source>
        <strain evidence="1 2">DHS C013</strain>
    </source>
</reference>
<evidence type="ECO:0000313" key="1">
    <source>
        <dbReference type="EMBL" id="ANZ36472.1"/>
    </source>
</evidence>
<dbReference type="AlphaFoldDB" id="A0A1B2HFJ3"/>
<evidence type="ECO:0008006" key="3">
    <source>
        <dbReference type="Google" id="ProtNLM"/>
    </source>
</evidence>
<dbReference type="EMBL" id="CP016793">
    <property type="protein sequence ID" value="ANZ36472.1"/>
    <property type="molecule type" value="Genomic_DNA"/>
</dbReference>
<dbReference type="KEGG" id="led:BBK82_10740"/>